<feature type="chain" id="PRO_5032649332" description="Cell division protein FtsI/penicillin-binding protein 2" evidence="1">
    <location>
        <begin position="41"/>
        <end position="632"/>
    </location>
</feature>
<protein>
    <recommendedName>
        <fullName evidence="6">Cell division protein FtsI/penicillin-binding protein 2</fullName>
    </recommendedName>
</protein>
<dbReference type="Gene3D" id="3.40.710.10">
    <property type="entry name" value="DD-peptidase/beta-lactamase superfamily"/>
    <property type="match status" value="1"/>
</dbReference>
<feature type="domain" description="NTF2-like N-terminal transpeptidase" evidence="3">
    <location>
        <begin position="54"/>
        <end position="164"/>
    </location>
</feature>
<dbReference type="PANTHER" id="PTHR30627:SF24">
    <property type="entry name" value="PENICILLIN-BINDING PROTEIN 4B"/>
    <property type="match status" value="1"/>
</dbReference>
<dbReference type="InterPro" id="IPR012338">
    <property type="entry name" value="Beta-lactam/transpept-like"/>
</dbReference>
<reference evidence="4 5" key="1">
    <citation type="submission" date="2020-05" db="EMBL/GenBank/DDBJ databases">
        <title>Nakamurella sp. DB0629 isolated from air conditioner.</title>
        <authorList>
            <person name="Kim D.H."/>
            <person name="Kim D.-U."/>
        </authorList>
    </citation>
    <scope>NUCLEOTIDE SEQUENCE [LARGE SCALE GENOMIC DNA]</scope>
    <source>
        <strain evidence="4 5">DB0629</strain>
    </source>
</reference>
<comment type="caution">
    <text evidence="4">The sequence shown here is derived from an EMBL/GenBank/DDBJ whole genome shotgun (WGS) entry which is preliminary data.</text>
</comment>
<evidence type="ECO:0000259" key="3">
    <source>
        <dbReference type="Pfam" id="PF05223"/>
    </source>
</evidence>
<dbReference type="SUPFAM" id="SSF56601">
    <property type="entry name" value="beta-lactamase/transpeptidase-like"/>
    <property type="match status" value="1"/>
</dbReference>
<dbReference type="InterPro" id="IPR007887">
    <property type="entry name" value="MecA_N"/>
</dbReference>
<feature type="signal peptide" evidence="1">
    <location>
        <begin position="1"/>
        <end position="40"/>
    </location>
</feature>
<feature type="domain" description="Penicillin-binding protein transpeptidase" evidence="2">
    <location>
        <begin position="351"/>
        <end position="619"/>
    </location>
</feature>
<dbReference type="GO" id="GO:0005886">
    <property type="term" value="C:plasma membrane"/>
    <property type="evidence" value="ECO:0007669"/>
    <property type="project" value="TreeGrafter"/>
</dbReference>
<gene>
    <name evidence="4" type="ORF">HKD39_00510</name>
</gene>
<accession>A0A849A4G5</accession>
<organism evidence="4 5">
    <name type="scientific">Nakamurella aerolata</name>
    <dbReference type="NCBI Taxonomy" id="1656892"/>
    <lineage>
        <taxon>Bacteria</taxon>
        <taxon>Bacillati</taxon>
        <taxon>Actinomycetota</taxon>
        <taxon>Actinomycetes</taxon>
        <taxon>Nakamurellales</taxon>
        <taxon>Nakamurellaceae</taxon>
        <taxon>Nakamurella</taxon>
    </lineage>
</organism>
<dbReference type="GO" id="GO:0046677">
    <property type="term" value="P:response to antibiotic"/>
    <property type="evidence" value="ECO:0007669"/>
    <property type="project" value="InterPro"/>
</dbReference>
<dbReference type="EMBL" id="JABEND010000001">
    <property type="protein sequence ID" value="NNG34223.1"/>
    <property type="molecule type" value="Genomic_DNA"/>
</dbReference>
<dbReference type="Pfam" id="PF05223">
    <property type="entry name" value="MecA_N"/>
    <property type="match status" value="1"/>
</dbReference>
<dbReference type="GO" id="GO:0071555">
    <property type="term" value="P:cell wall organization"/>
    <property type="evidence" value="ECO:0007669"/>
    <property type="project" value="TreeGrafter"/>
</dbReference>
<dbReference type="Pfam" id="PF00905">
    <property type="entry name" value="Transpeptidase"/>
    <property type="match status" value="1"/>
</dbReference>
<name>A0A849A4G5_9ACTN</name>
<dbReference type="InterPro" id="IPR001460">
    <property type="entry name" value="PCN-bd_Tpept"/>
</dbReference>
<keyword evidence="5" id="KW-1185">Reference proteome</keyword>
<dbReference type="InterPro" id="IPR050515">
    <property type="entry name" value="Beta-lactam/transpept"/>
</dbReference>
<evidence type="ECO:0008006" key="6">
    <source>
        <dbReference type="Google" id="ProtNLM"/>
    </source>
</evidence>
<dbReference type="AlphaFoldDB" id="A0A849A4G5"/>
<dbReference type="GO" id="GO:0071972">
    <property type="term" value="F:peptidoglycan L,D-transpeptidase activity"/>
    <property type="evidence" value="ECO:0007669"/>
    <property type="project" value="TreeGrafter"/>
</dbReference>
<dbReference type="Proteomes" id="UP000562984">
    <property type="component" value="Unassembled WGS sequence"/>
</dbReference>
<dbReference type="GO" id="GO:0008658">
    <property type="term" value="F:penicillin binding"/>
    <property type="evidence" value="ECO:0007669"/>
    <property type="project" value="InterPro"/>
</dbReference>
<proteinExistence type="predicted"/>
<keyword evidence="1" id="KW-0732">Signal</keyword>
<dbReference type="InterPro" id="IPR036138">
    <property type="entry name" value="PBP_dimer_sf"/>
</dbReference>
<evidence type="ECO:0000313" key="4">
    <source>
        <dbReference type="EMBL" id="NNG34223.1"/>
    </source>
</evidence>
<dbReference type="PANTHER" id="PTHR30627">
    <property type="entry name" value="PEPTIDOGLYCAN D,D-TRANSPEPTIDASE"/>
    <property type="match status" value="1"/>
</dbReference>
<evidence type="ECO:0000313" key="5">
    <source>
        <dbReference type="Proteomes" id="UP000562984"/>
    </source>
</evidence>
<dbReference type="RefSeq" id="WP_171197897.1">
    <property type="nucleotide sequence ID" value="NZ_JABEND010000001.1"/>
</dbReference>
<dbReference type="SUPFAM" id="SSF56519">
    <property type="entry name" value="Penicillin binding protein dimerisation domain"/>
    <property type="match status" value="1"/>
</dbReference>
<sequence>MSILPTAAASPARRHVRRRRTGALLAALSVALLTALTACTSTPAPDNKTPDPIAPMQQFITHLQAGEIDAAAAMTSDPGAAQQQLQRVTDDLAAKEVQVQPGVIDRRSDDVAVTAVRYTWQLPTAGSWSYDDSWTWRRSGTGVKADWILEWAPTVIHPQLGAQQSIGLRVDEADAGILVDRNNRQLVAPVKVYSVQAKRSAIKDVPGTAAALVALLRGYDKTLDAKTIADGIGKADPSIGYTVINLREPEFAQVRPKLESIAGLSFPSQLRNLGPSKNFARTVLAQAEPVAAKLANGSAGWKIVSMDSTGAAVKTLSQRAGEKGSKVTLTLDIPTQQAAEQAIAGIKEPAVIVAIQPSSGDILAVAQNEPADVQGAIALTGRYPPGSTFKIVTATAAVDTLSATADTVLPCPGQWTVNSQVIRNEGFELGDVPMRLAFAKSCNTTFAELASKMPDPALPDTAKQYGIGLDFVIPGITTLTGSIPMPANINQRAEAGFGQGRDLVTPFSAALMAATAATGNMPVPTLIRGQKTTVDQKVPPRSPAARQTVNSLMRAVVTDGTATLLSADGTAAQPVFAKTGTAEYGEKGKIKAHAWTVGFRGDLAFSALIVGGDTSKRTNEVLHQFLAKVPAS</sequence>
<evidence type="ECO:0000256" key="1">
    <source>
        <dbReference type="SAM" id="SignalP"/>
    </source>
</evidence>
<evidence type="ECO:0000259" key="2">
    <source>
        <dbReference type="Pfam" id="PF00905"/>
    </source>
</evidence>